<dbReference type="SMART" id="SM00509">
    <property type="entry name" value="TFS2N"/>
    <property type="match status" value="2"/>
</dbReference>
<dbReference type="InterPro" id="IPR003617">
    <property type="entry name" value="TFIIS/CRSP70_N_sub"/>
</dbReference>
<dbReference type="Proteomes" id="UP000434276">
    <property type="component" value="Unassembled WGS sequence"/>
</dbReference>
<dbReference type="OrthoDB" id="1089099at2759"/>
<feature type="domain" description="TFIIS N-terminal" evidence="5">
    <location>
        <begin position="1"/>
        <end position="91"/>
    </location>
</feature>
<comment type="subcellular location">
    <subcellularLocation>
        <location evidence="1 3">Nucleus</location>
    </subcellularLocation>
</comment>
<organism evidence="6 7">
    <name type="scientific">Arabidopsis thaliana</name>
    <name type="common">Mouse-ear cress</name>
    <dbReference type="NCBI Taxonomy" id="3702"/>
    <lineage>
        <taxon>Eukaryota</taxon>
        <taxon>Viridiplantae</taxon>
        <taxon>Streptophyta</taxon>
        <taxon>Embryophyta</taxon>
        <taxon>Tracheophyta</taxon>
        <taxon>Spermatophyta</taxon>
        <taxon>Magnoliopsida</taxon>
        <taxon>eudicotyledons</taxon>
        <taxon>Gunneridae</taxon>
        <taxon>Pentapetalae</taxon>
        <taxon>rosids</taxon>
        <taxon>malvids</taxon>
        <taxon>Brassicales</taxon>
        <taxon>Brassicaceae</taxon>
        <taxon>Camelineae</taxon>
        <taxon>Arabidopsis</taxon>
    </lineage>
</organism>
<proteinExistence type="predicted"/>
<sequence>MMRVRIAKERSDLCDLTAAAIKATYNTRNPCEVERCIDVLNHLKSLSLSVKDIELSESIVKLETLRSHRNPRIRKEAQALFHSWLKTFYAHGSDNSFKAALTKDRLKMKKHVLTRCSELKKKEEPGTMALQVTAFSNKEDERSLTTVEAVESKTTIILSEKRIINLRLDEKYFKKETKSNLKPLNMKTRRVSLEDVTTKKPHKDGSLIKKTKTEKELKNKKVDEMVKLFEAAKKAADVANAKGVLSGKPEASRCIDALSLLMKINITPKPKEPRRMMDKLEGLTKHKNRKICHVASALLHLWRQRIREQERKKSVTKASSKNIQRRGNLVM</sequence>
<dbReference type="CDD" id="cd00183">
    <property type="entry name" value="TFIIS_I"/>
    <property type="match status" value="2"/>
</dbReference>
<dbReference type="SUPFAM" id="SSF47676">
    <property type="entry name" value="Conserved domain common to transcription factors TFIIS, elongin A, CRSP70"/>
    <property type="match status" value="2"/>
</dbReference>
<dbReference type="InterPro" id="IPR035441">
    <property type="entry name" value="TFIIS/LEDGF_dom_sf"/>
</dbReference>
<reference evidence="6 7" key="1">
    <citation type="submission" date="2019-12" db="EMBL/GenBank/DDBJ databases">
        <authorList>
            <person name="Jiao W.-B."/>
            <person name="Schneeberger K."/>
        </authorList>
    </citation>
    <scope>NUCLEOTIDE SEQUENCE [LARGE SCALE GENOMIC DNA]</scope>
    <source>
        <strain evidence="7">cv. C24</strain>
    </source>
</reference>
<dbReference type="InterPro" id="IPR017923">
    <property type="entry name" value="TFIIS_N"/>
</dbReference>
<evidence type="ECO:0000256" key="4">
    <source>
        <dbReference type="SAM" id="MobiDB-lite"/>
    </source>
</evidence>
<evidence type="ECO:0000259" key="5">
    <source>
        <dbReference type="PROSITE" id="PS51319"/>
    </source>
</evidence>
<dbReference type="AlphaFoldDB" id="A0A5S9Y7Z4"/>
<evidence type="ECO:0000256" key="2">
    <source>
        <dbReference type="ARBA" id="ARBA00023242"/>
    </source>
</evidence>
<evidence type="ECO:0000256" key="3">
    <source>
        <dbReference type="PROSITE-ProRule" id="PRU00649"/>
    </source>
</evidence>
<dbReference type="PANTHER" id="PTHR31995">
    <property type="entry name" value="TRANSCRIPTION FACTOR IIS FAMILY PROTEIN-RELATED"/>
    <property type="match status" value="1"/>
</dbReference>
<dbReference type="PANTHER" id="PTHR31995:SF8">
    <property type="entry name" value="TRANSCRIPTION FACTOR IIS FAMILY PROTEIN"/>
    <property type="match status" value="1"/>
</dbReference>
<accession>A0A5S9Y7Z4</accession>
<evidence type="ECO:0000256" key="1">
    <source>
        <dbReference type="ARBA" id="ARBA00004123"/>
    </source>
</evidence>
<feature type="domain" description="TFIIS N-terminal" evidence="5">
    <location>
        <begin position="230"/>
        <end position="309"/>
    </location>
</feature>
<protein>
    <recommendedName>
        <fullName evidence="5">TFIIS N-terminal domain-containing protein</fullName>
    </recommendedName>
</protein>
<dbReference type="GO" id="GO:0005634">
    <property type="term" value="C:nucleus"/>
    <property type="evidence" value="ECO:0007669"/>
    <property type="project" value="UniProtKB-SubCell"/>
</dbReference>
<dbReference type="PROSITE" id="PS51319">
    <property type="entry name" value="TFIIS_N"/>
    <property type="match status" value="2"/>
</dbReference>
<gene>
    <name evidence="6" type="ORF">C24_LOCUS23338</name>
</gene>
<name>A0A5S9Y7Z4_ARATH</name>
<dbReference type="EMBL" id="CACSHJ010000096">
    <property type="protein sequence ID" value="CAA0405094.1"/>
    <property type="molecule type" value="Genomic_DNA"/>
</dbReference>
<evidence type="ECO:0000313" key="7">
    <source>
        <dbReference type="Proteomes" id="UP000434276"/>
    </source>
</evidence>
<keyword evidence="2 3" id="KW-0539">Nucleus</keyword>
<feature type="region of interest" description="Disordered" evidence="4">
    <location>
        <begin position="309"/>
        <end position="331"/>
    </location>
</feature>
<evidence type="ECO:0000313" key="6">
    <source>
        <dbReference type="EMBL" id="CAA0405094.1"/>
    </source>
</evidence>